<gene>
    <name evidence="14" type="ORF">IscW_ISCW023720</name>
</gene>
<name>B7QI61_IXOSC</name>
<dbReference type="EMBL" id="ABJB010481294">
    <property type="status" value="NOT_ANNOTATED_CDS"/>
    <property type="molecule type" value="Genomic_DNA"/>
</dbReference>
<dbReference type="EMBL" id="ABJB010456231">
    <property type="status" value="NOT_ANNOTATED_CDS"/>
    <property type="molecule type" value="Genomic_DNA"/>
</dbReference>
<dbReference type="AlphaFoldDB" id="B7QI61"/>
<dbReference type="Proteomes" id="UP000001555">
    <property type="component" value="Unassembled WGS sequence"/>
</dbReference>
<keyword evidence="11 12" id="KW-0407">Ion channel</keyword>
<keyword evidence="5 12" id="KW-0812">Transmembrane</keyword>
<evidence type="ECO:0000256" key="7">
    <source>
        <dbReference type="ARBA" id="ARBA00023053"/>
    </source>
</evidence>
<comment type="subcellular location">
    <subcellularLocation>
        <location evidence="1">Membrane</location>
        <topology evidence="1">Multi-pass membrane protein</topology>
    </subcellularLocation>
</comment>
<feature type="transmembrane region" description="Helical" evidence="13">
    <location>
        <begin position="445"/>
        <end position="467"/>
    </location>
</feature>
<keyword evidence="6 13" id="KW-1133">Transmembrane helix</keyword>
<dbReference type="EMBL" id="ABJB010281481">
    <property type="status" value="NOT_ANNOTATED_CDS"/>
    <property type="molecule type" value="Genomic_DNA"/>
</dbReference>
<evidence type="ECO:0000256" key="12">
    <source>
        <dbReference type="RuleBase" id="RU000679"/>
    </source>
</evidence>
<evidence type="ECO:0000256" key="2">
    <source>
        <dbReference type="ARBA" id="ARBA00007193"/>
    </source>
</evidence>
<evidence type="ECO:0000313" key="16">
    <source>
        <dbReference type="Proteomes" id="UP000001555"/>
    </source>
</evidence>
<dbReference type="EMBL" id="ABJB010798287">
    <property type="status" value="NOT_ANNOTATED_CDS"/>
    <property type="molecule type" value="Genomic_DNA"/>
</dbReference>
<evidence type="ECO:0000256" key="9">
    <source>
        <dbReference type="ARBA" id="ARBA00023136"/>
    </source>
</evidence>
<keyword evidence="4 12" id="KW-0894">Sodium channel</keyword>
<dbReference type="OrthoDB" id="10064773at2759"/>
<sequence length="508" mass="58131">MYTDKEIEEELVTCSLLNKHFAERCTAHGFSRIASTGDNSLRRLIWIVIVIVAVGGFLYHISFLTSNYFSYPIMTATEEVHAEELHFPAITVCNLNIMRKSSFDDYLKDVAAKSGFPITTTTERPYGSLKTKTKDLFSPTTKGYSYDDDTEVCYKTVEEFLKTSRTMDLSDMWMNFIATKEHLVKFGHKANDLVVQCTYNARNCFDETHSILRVDPYPSPRYGLCQTIRLANDSMRKIRKTGPTLGLRLTLNIERSEYLDIISPEFGARLLIHPLGTAPTLERGGIILSPGSKSYISIRMTIRLANDSMRKIRKTGPTLARCRTRYLRSYTSSTGGQQCKTLCLPECVEVRYDLTTSQSEWPNFRQQSWSIKRWPLLNKRLQDAGIRWQEVLNATDDHVFAEELHSFRSNFLRVHIYIQEMNYLSVRDLPAYPLPQLFADLGGCLGLYIGVSAITIFEFFEHLLALLHHMANKFMGRDKRASAPSAARDWDSGVSVSSPEQHFIKIMY</sequence>
<proteinExistence type="inferred from homology"/>
<keyword evidence="9 13" id="KW-0472">Membrane</keyword>
<evidence type="ECO:0000313" key="14">
    <source>
        <dbReference type="EMBL" id="EEC18533.1"/>
    </source>
</evidence>
<feature type="transmembrane region" description="Helical" evidence="13">
    <location>
        <begin position="44"/>
        <end position="64"/>
    </location>
</feature>
<keyword evidence="16" id="KW-1185">Reference proteome</keyword>
<keyword evidence="3 12" id="KW-0813">Transport</keyword>
<dbReference type="HOGENOM" id="CLU_020415_3_1_1"/>
<dbReference type="FunCoup" id="B7QI61">
    <property type="interactions" value="80"/>
</dbReference>
<reference evidence="14 16" key="1">
    <citation type="submission" date="2008-03" db="EMBL/GenBank/DDBJ databases">
        <title>Annotation of Ixodes scapularis.</title>
        <authorList>
            <consortium name="Ixodes scapularis Genome Project Consortium"/>
            <person name="Caler E."/>
            <person name="Hannick L.I."/>
            <person name="Bidwell S."/>
            <person name="Joardar V."/>
            <person name="Thiagarajan M."/>
            <person name="Amedeo P."/>
            <person name="Galinsky K.J."/>
            <person name="Schobel S."/>
            <person name="Inman J."/>
            <person name="Hostetler J."/>
            <person name="Miller J."/>
            <person name="Hammond M."/>
            <person name="Megy K."/>
            <person name="Lawson D."/>
            <person name="Kodira C."/>
            <person name="Sutton G."/>
            <person name="Meyer J."/>
            <person name="Hill C.A."/>
            <person name="Birren B."/>
            <person name="Nene V."/>
            <person name="Collins F."/>
            <person name="Alarcon-Chaidez F."/>
            <person name="Wikel S."/>
            <person name="Strausberg R."/>
        </authorList>
    </citation>
    <scope>NUCLEOTIDE SEQUENCE [LARGE SCALE GENOMIC DNA]</scope>
    <source>
        <strain evidence="16">Wikel</strain>
        <strain evidence="14">Wikel colony</strain>
    </source>
</reference>
<comment type="similarity">
    <text evidence="2 12">Belongs to the amiloride-sensitive sodium channel (TC 1.A.6) family.</text>
</comment>
<dbReference type="VEuPathDB" id="VectorBase:ISCI023720"/>
<dbReference type="GO" id="GO:0015280">
    <property type="term" value="F:ligand-gated sodium channel activity"/>
    <property type="evidence" value="ECO:0000318"/>
    <property type="project" value="GO_Central"/>
</dbReference>
<dbReference type="VEuPathDB" id="VectorBase:ISCP_001013"/>
<dbReference type="EMBL" id="ABJB010246002">
    <property type="status" value="NOT_ANNOTATED_CDS"/>
    <property type="molecule type" value="Genomic_DNA"/>
</dbReference>
<dbReference type="EMBL" id="ABJB011002423">
    <property type="status" value="NOT_ANNOTATED_CDS"/>
    <property type="molecule type" value="Genomic_DNA"/>
</dbReference>
<protein>
    <submittedName>
        <fullName evidence="14 15">Uncharacterized protein</fullName>
    </submittedName>
</protein>
<evidence type="ECO:0000313" key="15">
    <source>
        <dbReference type="EnsemblMetazoa" id="ISCW023720-PA"/>
    </source>
</evidence>
<dbReference type="PaxDb" id="6945-B7QI61"/>
<dbReference type="PRINTS" id="PR01078">
    <property type="entry name" value="AMINACHANNEL"/>
</dbReference>
<dbReference type="PANTHER" id="PTHR11690:SF248">
    <property type="entry name" value="PICKPOCKET 17, ISOFORM A"/>
    <property type="match status" value="1"/>
</dbReference>
<evidence type="ECO:0000256" key="13">
    <source>
        <dbReference type="SAM" id="Phobius"/>
    </source>
</evidence>
<evidence type="ECO:0000256" key="10">
    <source>
        <dbReference type="ARBA" id="ARBA00023201"/>
    </source>
</evidence>
<organism>
    <name type="scientific">Ixodes scapularis</name>
    <name type="common">Black-legged tick</name>
    <name type="synonym">Deer tick</name>
    <dbReference type="NCBI Taxonomy" id="6945"/>
    <lineage>
        <taxon>Eukaryota</taxon>
        <taxon>Metazoa</taxon>
        <taxon>Ecdysozoa</taxon>
        <taxon>Arthropoda</taxon>
        <taxon>Chelicerata</taxon>
        <taxon>Arachnida</taxon>
        <taxon>Acari</taxon>
        <taxon>Parasitiformes</taxon>
        <taxon>Ixodida</taxon>
        <taxon>Ixodoidea</taxon>
        <taxon>Ixodidae</taxon>
        <taxon>Ixodinae</taxon>
        <taxon>Ixodes</taxon>
    </lineage>
</organism>
<dbReference type="EMBL" id="ABJB011114077">
    <property type="status" value="NOT_ANNOTATED_CDS"/>
    <property type="molecule type" value="Genomic_DNA"/>
</dbReference>
<dbReference type="Pfam" id="PF00858">
    <property type="entry name" value="ASC"/>
    <property type="match status" value="1"/>
</dbReference>
<dbReference type="VEuPathDB" id="VectorBase:ISCW023720"/>
<keyword evidence="8 12" id="KW-0406">Ion transport</keyword>
<accession>B7QI61</accession>
<dbReference type="EMBL" id="ABJB011046909">
    <property type="status" value="NOT_ANNOTATED_CDS"/>
    <property type="molecule type" value="Genomic_DNA"/>
</dbReference>
<dbReference type="EMBL" id="DS943661">
    <property type="protein sequence ID" value="EEC18533.1"/>
    <property type="molecule type" value="Genomic_DNA"/>
</dbReference>
<dbReference type="GO" id="GO:0005886">
    <property type="term" value="C:plasma membrane"/>
    <property type="evidence" value="ECO:0000318"/>
    <property type="project" value="GO_Central"/>
</dbReference>
<dbReference type="EnsemblMetazoa" id="ISCW023720-RA">
    <property type="protein sequence ID" value="ISCW023720-PA"/>
    <property type="gene ID" value="ISCW023720"/>
</dbReference>
<dbReference type="InterPro" id="IPR001873">
    <property type="entry name" value="ENaC"/>
</dbReference>
<evidence type="ECO:0000256" key="1">
    <source>
        <dbReference type="ARBA" id="ARBA00004141"/>
    </source>
</evidence>
<dbReference type="InParanoid" id="B7QI61"/>
<dbReference type="Gene3D" id="2.60.470.10">
    <property type="entry name" value="Acid-sensing ion channels like domains"/>
    <property type="match status" value="1"/>
</dbReference>
<reference evidence="15" key="2">
    <citation type="submission" date="2020-05" db="UniProtKB">
        <authorList>
            <consortium name="EnsemblMetazoa"/>
        </authorList>
    </citation>
    <scope>IDENTIFICATION</scope>
    <source>
        <strain evidence="15">wikel</strain>
    </source>
</reference>
<dbReference type="EMBL" id="ABJB010553239">
    <property type="status" value="NOT_ANNOTATED_CDS"/>
    <property type="molecule type" value="Genomic_DNA"/>
</dbReference>
<evidence type="ECO:0000256" key="4">
    <source>
        <dbReference type="ARBA" id="ARBA00022461"/>
    </source>
</evidence>
<dbReference type="EMBL" id="ABJB010761727">
    <property type="status" value="NOT_ANNOTATED_CDS"/>
    <property type="molecule type" value="Genomic_DNA"/>
</dbReference>
<keyword evidence="10 12" id="KW-0739">Sodium transport</keyword>
<evidence type="ECO:0000256" key="6">
    <source>
        <dbReference type="ARBA" id="ARBA00022989"/>
    </source>
</evidence>
<evidence type="ECO:0000256" key="11">
    <source>
        <dbReference type="ARBA" id="ARBA00023303"/>
    </source>
</evidence>
<dbReference type="GO" id="GO:0035725">
    <property type="term" value="P:sodium ion transmembrane transport"/>
    <property type="evidence" value="ECO:0000318"/>
    <property type="project" value="GO_Central"/>
</dbReference>
<dbReference type="PANTHER" id="PTHR11690">
    <property type="entry name" value="AMILORIDE-SENSITIVE SODIUM CHANNEL-RELATED"/>
    <property type="match status" value="1"/>
</dbReference>
<keyword evidence="7" id="KW-0915">Sodium</keyword>
<evidence type="ECO:0000256" key="3">
    <source>
        <dbReference type="ARBA" id="ARBA00022448"/>
    </source>
</evidence>
<evidence type="ECO:0000256" key="5">
    <source>
        <dbReference type="ARBA" id="ARBA00022692"/>
    </source>
</evidence>
<evidence type="ECO:0000256" key="8">
    <source>
        <dbReference type="ARBA" id="ARBA00023065"/>
    </source>
</evidence>